<keyword evidence="2" id="KW-1185">Reference proteome</keyword>
<dbReference type="Proteomes" id="UP000011885">
    <property type="component" value="Unassembled WGS sequence"/>
</dbReference>
<accession>M5TTG1</accession>
<sequence>MSTSFHTIDHWSSKLSISSLPSACFLSDVAVFDIDESGNPLPNHRPELLPLAESAVQSGSSEVASNDLPGRASAGISIPVYYDGKVVSVVVLLARGAEGEVETSESPIGVFEVWEPIGIYDEVALKDGYYGKMERFHNVSSFVRFERGSGLPGQVWDGRCSMIHDDLGNHPGFLRAAGASADLLRTAVGIPVAAEQFRSTAVLISSSQTPIARGMEVWKVCEDRDEFELVSAAYYNLGDDYALPIGTCRSGELSPFSRLKQEMRALVTDDPSELLAGRDEDVAAPGPTSGLAIPFFEGATLTSITLFLF</sequence>
<comment type="caution">
    <text evidence="1">The sequence shown here is derived from an EMBL/GenBank/DDBJ whole genome shotgun (WGS) entry which is preliminary data.</text>
</comment>
<gene>
    <name evidence="1" type="ORF">RSSM_06037</name>
</gene>
<dbReference type="RefSeq" id="WP_008687489.1">
    <property type="nucleotide sequence ID" value="NZ_ANOH01000428.1"/>
</dbReference>
<proteinExistence type="predicted"/>
<evidence type="ECO:0000313" key="2">
    <source>
        <dbReference type="Proteomes" id="UP000011885"/>
    </source>
</evidence>
<dbReference type="AlphaFoldDB" id="M5TTG1"/>
<protein>
    <submittedName>
        <fullName evidence="1">Uncharacterized protein</fullName>
    </submittedName>
</protein>
<reference evidence="1 2" key="1">
    <citation type="journal article" date="2013" name="Mar. Genomics">
        <title>Expression of sulfatases in Rhodopirellula baltica and the diversity of sulfatases in the genus Rhodopirellula.</title>
        <authorList>
            <person name="Wegner C.E."/>
            <person name="Richter-Heitmann T."/>
            <person name="Klindworth A."/>
            <person name="Klockow C."/>
            <person name="Richter M."/>
            <person name="Achstetter T."/>
            <person name="Glockner F.O."/>
            <person name="Harder J."/>
        </authorList>
    </citation>
    <scope>NUCLEOTIDE SEQUENCE [LARGE SCALE GENOMIC DNA]</scope>
    <source>
        <strain evidence="1 2">SM41</strain>
    </source>
</reference>
<dbReference type="PATRIC" id="fig|1263870.3.peg.6393"/>
<organism evidence="1 2">
    <name type="scientific">Rhodopirellula sallentina SM41</name>
    <dbReference type="NCBI Taxonomy" id="1263870"/>
    <lineage>
        <taxon>Bacteria</taxon>
        <taxon>Pseudomonadati</taxon>
        <taxon>Planctomycetota</taxon>
        <taxon>Planctomycetia</taxon>
        <taxon>Pirellulales</taxon>
        <taxon>Pirellulaceae</taxon>
        <taxon>Rhodopirellula</taxon>
    </lineage>
</organism>
<dbReference type="EMBL" id="ANOH01000428">
    <property type="protein sequence ID" value="EMI52482.1"/>
    <property type="molecule type" value="Genomic_DNA"/>
</dbReference>
<name>M5TTG1_9BACT</name>
<evidence type="ECO:0000313" key="1">
    <source>
        <dbReference type="EMBL" id="EMI52482.1"/>
    </source>
</evidence>